<dbReference type="Gene3D" id="3.40.50.300">
    <property type="entry name" value="P-loop containing nucleotide triphosphate hydrolases"/>
    <property type="match status" value="1"/>
</dbReference>
<dbReference type="Pfam" id="PF01636">
    <property type="entry name" value="APH"/>
    <property type="match status" value="1"/>
</dbReference>
<dbReference type="GO" id="GO:0016740">
    <property type="term" value="F:transferase activity"/>
    <property type="evidence" value="ECO:0007669"/>
    <property type="project" value="UniProtKB-KW"/>
</dbReference>
<dbReference type="AlphaFoldDB" id="A0A1Q9AYG3"/>
<dbReference type="NCBIfam" id="TIGR00150">
    <property type="entry name" value="T6A_YjeE"/>
    <property type="match status" value="1"/>
</dbReference>
<dbReference type="PIRSF" id="PIRSF036599">
    <property type="entry name" value="AtpPhos"/>
    <property type="match status" value="1"/>
</dbReference>
<comment type="subcellular location">
    <subcellularLocation>
        <location evidence="1">Cytoplasm</location>
    </subcellularLocation>
</comment>
<dbReference type="InterPro" id="IPR003442">
    <property type="entry name" value="T6A_TsaE"/>
</dbReference>
<comment type="similarity">
    <text evidence="2">Belongs to the TsaE family.</text>
</comment>
<dbReference type="OrthoDB" id="9809275at2"/>
<name>A0A1Q9AYG3_9HYPH</name>
<dbReference type="PANTHER" id="PTHR33540">
    <property type="entry name" value="TRNA THREONYLCARBAMOYLADENOSINE BIOSYNTHESIS PROTEIN TSAE"/>
    <property type="match status" value="1"/>
</dbReference>
<evidence type="ECO:0000313" key="12">
    <source>
        <dbReference type="EMBL" id="OLP60494.1"/>
    </source>
</evidence>
<keyword evidence="12" id="KW-0808">Transferase</keyword>
<organism evidence="12 13">
    <name type="scientific">Xaviernesmea oryzae</name>
    <dbReference type="NCBI Taxonomy" id="464029"/>
    <lineage>
        <taxon>Bacteria</taxon>
        <taxon>Pseudomonadati</taxon>
        <taxon>Pseudomonadota</taxon>
        <taxon>Alphaproteobacteria</taxon>
        <taxon>Hyphomicrobiales</taxon>
        <taxon>Rhizobiaceae</taxon>
        <taxon>Rhizobium/Agrobacterium group</taxon>
        <taxon>Xaviernesmea</taxon>
    </lineage>
</organism>
<evidence type="ECO:0000256" key="9">
    <source>
        <dbReference type="ARBA" id="ARBA00022842"/>
    </source>
</evidence>
<keyword evidence="4" id="KW-0963">Cytoplasm</keyword>
<dbReference type="PANTHER" id="PTHR33540:SF2">
    <property type="entry name" value="TRNA THREONYLCARBAMOYLADENOSINE BIOSYNTHESIS PROTEIN TSAE"/>
    <property type="match status" value="1"/>
</dbReference>
<dbReference type="GO" id="GO:0046872">
    <property type="term" value="F:metal ion binding"/>
    <property type="evidence" value="ECO:0007669"/>
    <property type="project" value="UniProtKB-KW"/>
</dbReference>
<reference evidence="12 13" key="1">
    <citation type="submission" date="2016-09" db="EMBL/GenBank/DDBJ databases">
        <title>Rhizobium sp. nov., a novel species isolated from the rice rhizosphere.</title>
        <authorList>
            <person name="Zhao J."/>
            <person name="Zhang X."/>
        </authorList>
    </citation>
    <scope>NUCLEOTIDE SEQUENCE [LARGE SCALE GENOMIC DNA]</scope>
    <source>
        <strain evidence="12 13">1.7048</strain>
    </source>
</reference>
<accession>A0A1Q9AYG3</accession>
<dbReference type="SUPFAM" id="SSF52540">
    <property type="entry name" value="P-loop containing nucleoside triphosphate hydrolases"/>
    <property type="match status" value="1"/>
</dbReference>
<protein>
    <recommendedName>
        <fullName evidence="3">tRNA threonylcarbamoyladenosine biosynthesis protein TsaE</fullName>
    </recommendedName>
    <alternativeName>
        <fullName evidence="10">t(6)A37 threonylcarbamoyladenosine biosynthesis protein TsaE</fullName>
    </alternativeName>
</protein>
<dbReference type="RefSeq" id="WP_075627447.1">
    <property type="nucleotide sequence ID" value="NZ_FOAM01000001.1"/>
</dbReference>
<sequence length="502" mass="55464">MDRIELRLGDARASEKLGEDLARTLKPGDCLALSGDLGAGKTTLARALIRALAEEPELEVPSPTFTLVQAYATRIPVAHVDLYRLGDGSELEELGLEEALADGICLVEWPERAEAELPANRITLTLSHDGEGRLARFAGPADRLARISRSLAIRAFLERNGFAGSTRLYLTGDASVRAYERIKRTEAADLILMDAPRRPQGPVVRDGKTYPELAHLAEDVAPFVALDRWLRNEGFTAPEIIAEDLDQGLLLLEDLGSDGVRDSEGQPIAERYVACAALLARLHQTAMPRVLPVAPGITHEIPDFDLTALTIETSLLIDWYLPQLRGAPATAEERAAYETIWSDLFDLIADGERHLLLRDYHSPNILWREDRAEAERIGLIDFQDAMIGPTAYDLAALAQDARVTIAPDLRAHMIDTYLAARQADVGFNAERFLRDFHIMAAQRNCKLLGIWVRLKERDGKPGYMQHMPRTMAYLAEALAHPALAPLAAWCRKASLPLADEKA</sequence>
<evidence type="ECO:0000256" key="3">
    <source>
        <dbReference type="ARBA" id="ARBA00019010"/>
    </source>
</evidence>
<keyword evidence="6" id="KW-0479">Metal-binding</keyword>
<dbReference type="GO" id="GO:0002949">
    <property type="term" value="P:tRNA threonylcarbamoyladenosine modification"/>
    <property type="evidence" value="ECO:0007669"/>
    <property type="project" value="InterPro"/>
</dbReference>
<keyword evidence="13" id="KW-1185">Reference proteome</keyword>
<keyword evidence="9" id="KW-0460">Magnesium</keyword>
<dbReference type="SUPFAM" id="SSF56112">
    <property type="entry name" value="Protein kinase-like (PK-like)"/>
    <property type="match status" value="1"/>
</dbReference>
<evidence type="ECO:0000256" key="8">
    <source>
        <dbReference type="ARBA" id="ARBA00022840"/>
    </source>
</evidence>
<dbReference type="InterPro" id="IPR012180">
    <property type="entry name" value="Bifunc_ATPase/PTrfase"/>
</dbReference>
<dbReference type="Pfam" id="PF02367">
    <property type="entry name" value="TsaE"/>
    <property type="match status" value="1"/>
</dbReference>
<evidence type="ECO:0000256" key="7">
    <source>
        <dbReference type="ARBA" id="ARBA00022741"/>
    </source>
</evidence>
<feature type="domain" description="Aminoglycoside phosphotransferase" evidence="11">
    <location>
        <begin position="170"/>
        <end position="420"/>
    </location>
</feature>
<keyword evidence="7" id="KW-0547">Nucleotide-binding</keyword>
<evidence type="ECO:0000256" key="6">
    <source>
        <dbReference type="ARBA" id="ARBA00022723"/>
    </source>
</evidence>
<evidence type="ECO:0000256" key="10">
    <source>
        <dbReference type="ARBA" id="ARBA00032441"/>
    </source>
</evidence>
<dbReference type="InterPro" id="IPR002575">
    <property type="entry name" value="Aminoglycoside_PTrfase"/>
</dbReference>
<dbReference type="GO" id="GO:0005737">
    <property type="term" value="C:cytoplasm"/>
    <property type="evidence" value="ECO:0007669"/>
    <property type="project" value="UniProtKB-SubCell"/>
</dbReference>
<evidence type="ECO:0000256" key="4">
    <source>
        <dbReference type="ARBA" id="ARBA00022490"/>
    </source>
</evidence>
<evidence type="ECO:0000313" key="13">
    <source>
        <dbReference type="Proteomes" id="UP000186364"/>
    </source>
</evidence>
<dbReference type="Gene3D" id="3.90.1200.10">
    <property type="match status" value="1"/>
</dbReference>
<evidence type="ECO:0000256" key="5">
    <source>
        <dbReference type="ARBA" id="ARBA00022694"/>
    </source>
</evidence>
<dbReference type="InterPro" id="IPR011009">
    <property type="entry name" value="Kinase-like_dom_sf"/>
</dbReference>
<dbReference type="Proteomes" id="UP000186364">
    <property type="component" value="Unassembled WGS sequence"/>
</dbReference>
<gene>
    <name evidence="12" type="ORF">BJF93_15935</name>
</gene>
<comment type="caution">
    <text evidence="12">The sequence shown here is derived from an EMBL/GenBank/DDBJ whole genome shotgun (WGS) entry which is preliminary data.</text>
</comment>
<keyword evidence="5" id="KW-0819">tRNA processing</keyword>
<proteinExistence type="inferred from homology"/>
<evidence type="ECO:0000256" key="1">
    <source>
        <dbReference type="ARBA" id="ARBA00004496"/>
    </source>
</evidence>
<dbReference type="EMBL" id="MKIP01000037">
    <property type="protein sequence ID" value="OLP60494.1"/>
    <property type="molecule type" value="Genomic_DNA"/>
</dbReference>
<keyword evidence="8" id="KW-0067">ATP-binding</keyword>
<dbReference type="InterPro" id="IPR027417">
    <property type="entry name" value="P-loop_NTPase"/>
</dbReference>
<evidence type="ECO:0000256" key="2">
    <source>
        <dbReference type="ARBA" id="ARBA00007599"/>
    </source>
</evidence>
<evidence type="ECO:0000259" key="11">
    <source>
        <dbReference type="Pfam" id="PF01636"/>
    </source>
</evidence>
<dbReference type="GO" id="GO:0005524">
    <property type="term" value="F:ATP binding"/>
    <property type="evidence" value="ECO:0007669"/>
    <property type="project" value="UniProtKB-KW"/>
</dbReference>
<dbReference type="Gene3D" id="3.30.200.20">
    <property type="entry name" value="Phosphorylase Kinase, domain 1"/>
    <property type="match status" value="1"/>
</dbReference>